<reference evidence="2" key="1">
    <citation type="journal article" date="2021" name="Proc. Natl. Acad. Sci. U.S.A.">
        <title>A Catalog of Tens of Thousands of Viruses from Human Metagenomes Reveals Hidden Associations with Chronic Diseases.</title>
        <authorList>
            <person name="Tisza M.J."/>
            <person name="Buck C.B."/>
        </authorList>
    </citation>
    <scope>NUCLEOTIDE SEQUENCE</scope>
    <source>
        <strain evidence="2">CtxpQ22</strain>
    </source>
</reference>
<evidence type="ECO:0000313" key="2">
    <source>
        <dbReference type="EMBL" id="DAD89447.1"/>
    </source>
</evidence>
<accession>A0A8S5N535</accession>
<proteinExistence type="predicted"/>
<feature type="transmembrane region" description="Helical" evidence="1">
    <location>
        <begin position="289"/>
        <end position="308"/>
    </location>
</feature>
<evidence type="ECO:0000256" key="1">
    <source>
        <dbReference type="SAM" id="Phobius"/>
    </source>
</evidence>
<feature type="transmembrane region" description="Helical" evidence="1">
    <location>
        <begin position="251"/>
        <end position="269"/>
    </location>
</feature>
<protein>
    <submittedName>
        <fullName evidence="2">Tail tape measure</fullName>
    </submittedName>
</protein>
<keyword evidence="1" id="KW-1133">Transmembrane helix</keyword>
<sequence>MALKEIVDQFFISIGLDTKQLDQGIDKAITGTRDRLKGLVTNAIAPALAMLTSGALVNQFADEAVQLDRLSTSLGVNIEQLQAWQGAAEQAGVAGEEVGELFADLNDWMLDADQNQSGAMYEYIEKGLLPAVRNARGEMKSTEQYALEMADAFQAMGTQMATGLGRQIGISQAAMVGFLQQGSAKISADMQRIKEMGVYTKQDAEAARDFQKSVDALERSLKSLLLPIFRLLLPIVTTVADGLNYLTKHTWAFVPAIAGLGAMMLMSLLPSMKKVYEYMRLMRLEMLKFLFNPWTWIIAGLIALGLLLEDFIVWLNGGQSAFGKYYQSMADWLKGAKQWFDEVAKKISDWITGVEQWQARTREMILGWRKAFADGLAGIVDSVAAFPDQVLTIFVSLEKTVQSLFAGLYGWLNEATGGALDQIAAILTNSLNVWADYFGIVKAGIGLLLDVIWALVSGSDEAWAAAEASLDNLKSIFAQTFEDIKATLSAWWDFASGIFDKVRDFFKLGGKLQTFFGSGAAAQAVPASAGNINSSNRNTSLDSQTTVNIYGSATREEYAQAEATANGINSSNIAQAVASQAGI</sequence>
<dbReference type="EMBL" id="BK015061">
    <property type="protein sequence ID" value="DAD89447.1"/>
    <property type="molecule type" value="Genomic_DNA"/>
</dbReference>
<organism evidence="2">
    <name type="scientific">Myoviridae sp. ctxpQ22</name>
    <dbReference type="NCBI Taxonomy" id="2826715"/>
    <lineage>
        <taxon>Viruses</taxon>
        <taxon>Duplodnaviria</taxon>
        <taxon>Heunggongvirae</taxon>
        <taxon>Uroviricota</taxon>
        <taxon>Caudoviricetes</taxon>
    </lineage>
</organism>
<name>A0A8S5N535_9CAUD</name>
<keyword evidence="1" id="KW-0472">Membrane</keyword>
<keyword evidence="1" id="KW-0812">Transmembrane</keyword>